<accession>A0A4Q7N2Q5</accession>
<evidence type="ECO:0000313" key="2">
    <source>
        <dbReference type="EMBL" id="RZS75194.1"/>
    </source>
</evidence>
<feature type="domain" description="DUF5689" evidence="1">
    <location>
        <begin position="34"/>
        <end position="245"/>
    </location>
</feature>
<protein>
    <recommendedName>
        <fullName evidence="1">DUF5689 domain-containing protein</fullName>
    </recommendedName>
</protein>
<evidence type="ECO:0000313" key="3">
    <source>
        <dbReference type="Proteomes" id="UP000293874"/>
    </source>
</evidence>
<keyword evidence="3" id="KW-1185">Reference proteome</keyword>
<name>A0A4Q7N2Q5_9BACT</name>
<proteinExistence type="predicted"/>
<dbReference type="OrthoDB" id="1111074at2"/>
<sequence>MRLLQYTLLIAVIAAFSSCLKEDDLRGEGQLSDVATIWTIRQAYKGNTLTLGPSTLSGAFKTRGIVISDASSRNIAPGTFVLQGIMETPNDLGNLVRGIAIDLGASTAVPYVPGDSLLIDIDGAKMERIDGRLTITGIQTSRITKLASNEPFIVRPVTLNKLNEYFEDYESTMITVHANVNEYASGVTYSGQKGLKDNTGADIVMTTRADASFAGDQVPVNAGFTGIAVYEKEKKGIAPRSGSDITDQSGVIYAGFPESFESPDFSVKGSYNMTAIDNNVDLATGNWKLFQAILGNTFLRDKFNSPGRQCVRMQQSLTVNGLIQMNFDVTEGASKVTVFCGKYYTDPSSTFKLEYSTDGGVTWIQTGAEVKDMPEKGSKLAVFNMNIPGNVRFRIAKIGTGNSTASKPNGRLCIEDIAIYKAL</sequence>
<gene>
    <name evidence="2" type="ORF">EV199_1056</name>
</gene>
<dbReference type="EMBL" id="SGXA01000001">
    <property type="protein sequence ID" value="RZS75194.1"/>
    <property type="molecule type" value="Genomic_DNA"/>
</dbReference>
<comment type="caution">
    <text evidence="2">The sequence shown here is derived from an EMBL/GenBank/DDBJ whole genome shotgun (WGS) entry which is preliminary data.</text>
</comment>
<dbReference type="InterPro" id="IPR043744">
    <property type="entry name" value="DUF5689"/>
</dbReference>
<dbReference type="PROSITE" id="PS51257">
    <property type="entry name" value="PROKAR_LIPOPROTEIN"/>
    <property type="match status" value="1"/>
</dbReference>
<organism evidence="2 3">
    <name type="scientific">Pseudobacter ginsenosidimutans</name>
    <dbReference type="NCBI Taxonomy" id="661488"/>
    <lineage>
        <taxon>Bacteria</taxon>
        <taxon>Pseudomonadati</taxon>
        <taxon>Bacteroidota</taxon>
        <taxon>Chitinophagia</taxon>
        <taxon>Chitinophagales</taxon>
        <taxon>Chitinophagaceae</taxon>
        <taxon>Pseudobacter</taxon>
    </lineage>
</organism>
<reference evidence="2 3" key="1">
    <citation type="submission" date="2019-02" db="EMBL/GenBank/DDBJ databases">
        <title>Genomic Encyclopedia of Type Strains, Phase IV (KMG-IV): sequencing the most valuable type-strain genomes for metagenomic binning, comparative biology and taxonomic classification.</title>
        <authorList>
            <person name="Goeker M."/>
        </authorList>
    </citation>
    <scope>NUCLEOTIDE SEQUENCE [LARGE SCALE GENOMIC DNA]</scope>
    <source>
        <strain evidence="2 3">DSM 18116</strain>
    </source>
</reference>
<evidence type="ECO:0000259" key="1">
    <source>
        <dbReference type="Pfam" id="PF18942"/>
    </source>
</evidence>
<dbReference type="Pfam" id="PF18942">
    <property type="entry name" value="DUF5689"/>
    <property type="match status" value="1"/>
</dbReference>
<dbReference type="AlphaFoldDB" id="A0A4Q7N2Q5"/>
<dbReference type="Proteomes" id="UP000293874">
    <property type="component" value="Unassembled WGS sequence"/>
</dbReference>
<dbReference type="RefSeq" id="WP_130539583.1">
    <property type="nucleotide sequence ID" value="NZ_CP042431.1"/>
</dbReference>